<feature type="compositionally biased region" description="Basic and acidic residues" evidence="1">
    <location>
        <begin position="8"/>
        <end position="19"/>
    </location>
</feature>
<dbReference type="AlphaFoldDB" id="A0A6J4MP34"/>
<proteinExistence type="predicted"/>
<feature type="region of interest" description="Disordered" evidence="1">
    <location>
        <begin position="75"/>
        <end position="107"/>
    </location>
</feature>
<feature type="compositionally biased region" description="Basic and acidic residues" evidence="1">
    <location>
        <begin position="46"/>
        <end position="56"/>
    </location>
</feature>
<feature type="non-terminal residue" evidence="2">
    <location>
        <position position="177"/>
    </location>
</feature>
<sequence>GHQVPPEARPEGARVRGREACPAQGGRQRQEGVEQDAAPTPARRCARVDRVGDRGGGDAAAGGHLGVVLVLPRVRPGRAGDVGDPAGAADPAGTSGPSSSSGPGVRSAPVLAAAELGAEACACGEFGEVHGDGQADRRVQLALASCGDQRGCGDVRSAVGVAYRSAEEAGQARLHTV</sequence>
<protein>
    <submittedName>
        <fullName evidence="2">Uncharacterized protein</fullName>
    </submittedName>
</protein>
<evidence type="ECO:0000256" key="1">
    <source>
        <dbReference type="SAM" id="MobiDB-lite"/>
    </source>
</evidence>
<reference evidence="2" key="1">
    <citation type="submission" date="2020-02" db="EMBL/GenBank/DDBJ databases">
        <authorList>
            <person name="Meier V. D."/>
        </authorList>
    </citation>
    <scope>NUCLEOTIDE SEQUENCE</scope>
    <source>
        <strain evidence="2">AVDCRST_MAG68</strain>
    </source>
</reference>
<accession>A0A6J4MP34</accession>
<name>A0A6J4MP34_9BACT</name>
<gene>
    <name evidence="2" type="ORF">AVDCRST_MAG68-5095</name>
</gene>
<evidence type="ECO:0000313" key="2">
    <source>
        <dbReference type="EMBL" id="CAA9364927.1"/>
    </source>
</evidence>
<dbReference type="EMBL" id="CADCTW010000217">
    <property type="protein sequence ID" value="CAA9364927.1"/>
    <property type="molecule type" value="Genomic_DNA"/>
</dbReference>
<organism evidence="2">
    <name type="scientific">uncultured Gemmatimonadota bacterium</name>
    <dbReference type="NCBI Taxonomy" id="203437"/>
    <lineage>
        <taxon>Bacteria</taxon>
        <taxon>Pseudomonadati</taxon>
        <taxon>Gemmatimonadota</taxon>
        <taxon>environmental samples</taxon>
    </lineage>
</organism>
<feature type="non-terminal residue" evidence="2">
    <location>
        <position position="1"/>
    </location>
</feature>
<feature type="region of interest" description="Disordered" evidence="1">
    <location>
        <begin position="1"/>
        <end position="62"/>
    </location>
</feature>